<keyword evidence="8" id="KW-0175">Coiled coil</keyword>
<keyword evidence="4" id="KW-0862">Zinc</keyword>
<sequence length="988" mass="111840">MDPGRQVFSVDLLERYAAKGHGVITCMAAGNDVIVLGTSKGWVIRHDFGVGDSYEMDLSAGRPGEQSIHRVFVDSGGSHCIATILGNGGADTYYTHAKWSKPRILNKLKGLVVNAVAWNRQQITEASTKEIILGTDNGQLHEIAVDEKDKKEKYIKFLFELTELPEAFMGLQMETAIISNGTRYYVMAVTPTRLYSFTGIGSLDTVFASYVERAVHFMELPGEIPNSELHFFIKQRRAVHFAWLSGAGIYHGGLNFGAQHSSPNGDENFVENKALLDYAKLSEGAEAVKPSSLSVSEFHFLLLIGNKVKVVNRISEQIIEELQFDQTSDSVSKGIIGLCSDASAGLFYAYDQNSIFQVSVNDEGRDMWKVYLDMKEYAAALANCRDPFQRDQVYLVQAEAAFISRDFHRAASFYAKINYILSFEEITLKFISVSEQDALRTFLLRKLDNLAKDDKCQITMISTWATELYLDKINRLLLEDDTALENRNSEYQSIIKEFRAFLSDCKDVLDEATTMRLLESYGRVDELVYFASLKEQYEIVIHHYIQQGEAKKALEVLQKPAVPIDLQYKFAPDLIMLDAYETVESWMATKNLNPRKLIPAMMRYSSEPHAKNETHEVIKYLEFCVHHLLNEDTGVHNLLLSLYAKQDNDSALLRFLQCKFGKGRANGPEFFYDPKYALRLCLKEKRMRACVHIYSMMSMHEEAVALALQVDPELAMAEADKVEDDEDLRKKLWLMVAKHVIEQENGTKRENIRKAIAFLKETDGLLKIEDILPFFPDFALIDDFKEAICSSLEDYNKQIEQLKQEMNDATHGADNIRNDISALAQRYAVLDREEECGVCRRKILTVSGDYRMARGYTSVGPMAPFYIFPCGHAFHARCLIAHMTQCTNQAQAEYILDLQKQLTLLGDEARNVLNVGTTEEDYITIMTPADKIRSQLDDAIASECPFCGDLMIREISLPFIQPEEAQEVASWEIKPPTIGSQRSLSLGV</sequence>
<dbReference type="PANTHER" id="PTHR23323:SF26">
    <property type="entry name" value="VACUOLAR PROTEIN SORTING-ASSOCIATED PROTEIN 18 HOMOLOG"/>
    <property type="match status" value="1"/>
</dbReference>
<name>A0AAP0S2N7_LIQFO</name>
<evidence type="ECO:0000256" key="4">
    <source>
        <dbReference type="ARBA" id="ARBA00022833"/>
    </source>
</evidence>
<organism evidence="11 12">
    <name type="scientific">Liquidambar formosana</name>
    <name type="common">Formosan gum</name>
    <dbReference type="NCBI Taxonomy" id="63359"/>
    <lineage>
        <taxon>Eukaryota</taxon>
        <taxon>Viridiplantae</taxon>
        <taxon>Streptophyta</taxon>
        <taxon>Embryophyta</taxon>
        <taxon>Tracheophyta</taxon>
        <taxon>Spermatophyta</taxon>
        <taxon>Magnoliopsida</taxon>
        <taxon>eudicotyledons</taxon>
        <taxon>Gunneridae</taxon>
        <taxon>Pentapetalae</taxon>
        <taxon>Saxifragales</taxon>
        <taxon>Altingiaceae</taxon>
        <taxon>Liquidambar</taxon>
    </lineage>
</organism>
<keyword evidence="12" id="KW-1185">Reference proteome</keyword>
<dbReference type="AlphaFoldDB" id="A0AAP0S2N7"/>
<evidence type="ECO:0000256" key="5">
    <source>
        <dbReference type="ARBA" id="ARBA00023136"/>
    </source>
</evidence>
<dbReference type="CDD" id="cd16462">
    <property type="entry name" value="RING-H2_Pep3p-like"/>
    <property type="match status" value="1"/>
</dbReference>
<accession>A0AAP0S2N7</accession>
<dbReference type="Pfam" id="PF05131">
    <property type="entry name" value="Pep3_Vps18"/>
    <property type="match status" value="1"/>
</dbReference>
<dbReference type="InterPro" id="IPR058919">
    <property type="entry name" value="Pep3/Vps18_RING_C"/>
</dbReference>
<evidence type="ECO:0000259" key="9">
    <source>
        <dbReference type="Pfam" id="PF05131"/>
    </source>
</evidence>
<keyword evidence="3" id="KW-0863">Zinc-finger</keyword>
<dbReference type="GO" id="GO:0030897">
    <property type="term" value="C:HOPS complex"/>
    <property type="evidence" value="ECO:0007669"/>
    <property type="project" value="TreeGrafter"/>
</dbReference>
<evidence type="ECO:0000256" key="8">
    <source>
        <dbReference type="SAM" id="Coils"/>
    </source>
</evidence>
<feature type="domain" description="Pep3/Vps18 beta-propeller" evidence="9">
    <location>
        <begin position="14"/>
        <end position="360"/>
    </location>
</feature>
<dbReference type="PANTHER" id="PTHR23323">
    <property type="entry name" value="VACUOLAR PROTEIN SORTING-ASSOCIATED PROTEIN"/>
    <property type="match status" value="1"/>
</dbReference>
<evidence type="ECO:0000313" key="11">
    <source>
        <dbReference type="EMBL" id="KAK9286292.1"/>
    </source>
</evidence>
<dbReference type="GO" id="GO:0006886">
    <property type="term" value="P:intracellular protein transport"/>
    <property type="evidence" value="ECO:0007669"/>
    <property type="project" value="UniProtKB-UniRule"/>
</dbReference>
<feature type="coiled-coil region" evidence="8">
    <location>
        <begin position="785"/>
        <end position="833"/>
    </location>
</feature>
<evidence type="ECO:0000256" key="6">
    <source>
        <dbReference type="ARBA" id="ARBA00029433"/>
    </source>
</evidence>
<proteinExistence type="inferred from homology"/>
<dbReference type="PROSITE" id="PS50236">
    <property type="entry name" value="CHCR"/>
    <property type="match status" value="1"/>
</dbReference>
<reference evidence="11 12" key="1">
    <citation type="journal article" date="2024" name="Plant J.">
        <title>Genome sequences and population genomics reveal climatic adaptation and genomic divergence between two closely related sweetgum species.</title>
        <authorList>
            <person name="Xu W.Q."/>
            <person name="Ren C.Q."/>
            <person name="Zhang X.Y."/>
            <person name="Comes H.P."/>
            <person name="Liu X.H."/>
            <person name="Li Y.G."/>
            <person name="Kettle C.J."/>
            <person name="Jalonen R."/>
            <person name="Gaisberger H."/>
            <person name="Ma Y.Z."/>
            <person name="Qiu Y.X."/>
        </authorList>
    </citation>
    <scope>NUCLEOTIDE SEQUENCE [LARGE SCALE GENOMIC DNA]</scope>
    <source>
        <strain evidence="11">Hangzhou</strain>
    </source>
</reference>
<dbReference type="GO" id="GO:0007033">
    <property type="term" value="P:vacuole organization"/>
    <property type="evidence" value="ECO:0007669"/>
    <property type="project" value="TreeGrafter"/>
</dbReference>
<evidence type="ECO:0000256" key="2">
    <source>
        <dbReference type="ARBA" id="ARBA00022723"/>
    </source>
</evidence>
<evidence type="ECO:0000313" key="12">
    <source>
        <dbReference type="Proteomes" id="UP001415857"/>
    </source>
</evidence>
<dbReference type="GO" id="GO:0005768">
    <property type="term" value="C:endosome"/>
    <property type="evidence" value="ECO:0007669"/>
    <property type="project" value="TreeGrafter"/>
</dbReference>
<dbReference type="Pfam" id="PF26148">
    <property type="entry name" value="VPS18_RING_C"/>
    <property type="match status" value="1"/>
</dbReference>
<evidence type="ECO:0000256" key="7">
    <source>
        <dbReference type="PROSITE-ProRule" id="PRU01006"/>
    </source>
</evidence>
<comment type="similarity">
    <text evidence="1">Belongs to the VPS18 family.</text>
</comment>
<comment type="caution">
    <text evidence="11">The sequence shown here is derived from an EMBL/GenBank/DDBJ whole genome shotgun (WGS) entry which is preliminary data.</text>
</comment>
<dbReference type="GO" id="GO:0048284">
    <property type="term" value="P:organelle fusion"/>
    <property type="evidence" value="ECO:0007669"/>
    <property type="project" value="TreeGrafter"/>
</dbReference>
<dbReference type="GO" id="GO:0007032">
    <property type="term" value="P:endosome organization"/>
    <property type="evidence" value="ECO:0007669"/>
    <property type="project" value="TreeGrafter"/>
</dbReference>
<protein>
    <recommendedName>
        <fullName evidence="13">Pep3/Vps18/deep orange domain-containing protein</fullName>
    </recommendedName>
</protein>
<dbReference type="GO" id="GO:0008270">
    <property type="term" value="F:zinc ion binding"/>
    <property type="evidence" value="ECO:0007669"/>
    <property type="project" value="UniProtKB-KW"/>
</dbReference>
<evidence type="ECO:0000256" key="1">
    <source>
        <dbReference type="ARBA" id="ARBA00010454"/>
    </source>
</evidence>
<comment type="subcellular location">
    <subcellularLocation>
        <location evidence="6">Endomembrane system</location>
        <topology evidence="6">Peripheral membrane protein</topology>
        <orientation evidence="6">Cytoplasmic side</orientation>
    </subcellularLocation>
</comment>
<evidence type="ECO:0008006" key="13">
    <source>
        <dbReference type="Google" id="ProtNLM"/>
    </source>
</evidence>
<keyword evidence="2" id="KW-0479">Metal-binding</keyword>
<evidence type="ECO:0000259" key="10">
    <source>
        <dbReference type="Pfam" id="PF26148"/>
    </source>
</evidence>
<keyword evidence="5" id="KW-0472">Membrane</keyword>
<dbReference type="InterPro" id="IPR000547">
    <property type="entry name" value="Clathrin_H-chain/VPS_repeat"/>
</dbReference>
<gene>
    <name evidence="11" type="ORF">L1049_014682</name>
</gene>
<dbReference type="GO" id="GO:0030674">
    <property type="term" value="F:protein-macromolecule adaptor activity"/>
    <property type="evidence" value="ECO:0007669"/>
    <property type="project" value="TreeGrafter"/>
</dbReference>
<dbReference type="Proteomes" id="UP001415857">
    <property type="component" value="Unassembled WGS sequence"/>
</dbReference>
<feature type="repeat" description="CHCR" evidence="7">
    <location>
        <begin position="588"/>
        <end position="749"/>
    </location>
</feature>
<dbReference type="EMBL" id="JBBPBK010000004">
    <property type="protein sequence ID" value="KAK9286292.1"/>
    <property type="molecule type" value="Genomic_DNA"/>
</dbReference>
<dbReference type="InterPro" id="IPR007810">
    <property type="entry name" value="Pep3/Vps18_beta-prop"/>
</dbReference>
<evidence type="ECO:0000256" key="3">
    <source>
        <dbReference type="ARBA" id="ARBA00022771"/>
    </source>
</evidence>
<dbReference type="SUPFAM" id="SSF57850">
    <property type="entry name" value="RING/U-box"/>
    <property type="match status" value="1"/>
</dbReference>
<dbReference type="GO" id="GO:0006904">
    <property type="term" value="P:vesicle docking involved in exocytosis"/>
    <property type="evidence" value="ECO:0007669"/>
    <property type="project" value="TreeGrafter"/>
</dbReference>
<feature type="domain" description="Pep3/Vps18 RING C-terminal" evidence="10">
    <location>
        <begin position="865"/>
        <end position="953"/>
    </location>
</feature>